<dbReference type="SUPFAM" id="SSF51445">
    <property type="entry name" value="(Trans)glycosidases"/>
    <property type="match status" value="1"/>
</dbReference>
<dbReference type="RefSeq" id="WP_187257258.1">
    <property type="nucleotide sequence ID" value="NZ_JBHULF010000007.1"/>
</dbReference>
<evidence type="ECO:0000313" key="9">
    <source>
        <dbReference type="Proteomes" id="UP000765802"/>
    </source>
</evidence>
<feature type="domain" description="Glycoside hydrolase family 29 N-terminal" evidence="7">
    <location>
        <begin position="15"/>
        <end position="354"/>
    </location>
</feature>
<evidence type="ECO:0000259" key="7">
    <source>
        <dbReference type="Pfam" id="PF01120"/>
    </source>
</evidence>
<dbReference type="InterPro" id="IPR057739">
    <property type="entry name" value="Glyco_hydro_29_N"/>
</dbReference>
<dbReference type="PANTHER" id="PTHR10030">
    <property type="entry name" value="ALPHA-L-FUCOSIDASE"/>
    <property type="match status" value="1"/>
</dbReference>
<dbReference type="PRINTS" id="PR00741">
    <property type="entry name" value="GLHYDRLASE29"/>
</dbReference>
<proteinExistence type="inferred from homology"/>
<dbReference type="EMBL" id="MBUA01000023">
    <property type="protein sequence ID" value="MBC6491946.1"/>
    <property type="molecule type" value="Genomic_DNA"/>
</dbReference>
<evidence type="ECO:0000256" key="2">
    <source>
        <dbReference type="ARBA" id="ARBA00007951"/>
    </source>
</evidence>
<keyword evidence="4" id="KW-0732">Signal</keyword>
<organism evidence="8 9">
    <name type="scientific">Flavihumibacter stibioxidans</name>
    <dbReference type="NCBI Taxonomy" id="1834163"/>
    <lineage>
        <taxon>Bacteria</taxon>
        <taxon>Pseudomonadati</taxon>
        <taxon>Bacteroidota</taxon>
        <taxon>Chitinophagia</taxon>
        <taxon>Chitinophagales</taxon>
        <taxon>Chitinophagaceae</taxon>
        <taxon>Flavihumibacter</taxon>
    </lineage>
</organism>
<dbReference type="InterPro" id="IPR017853">
    <property type="entry name" value="GH"/>
</dbReference>
<dbReference type="Pfam" id="PF01120">
    <property type="entry name" value="Alpha_L_fucos"/>
    <property type="match status" value="1"/>
</dbReference>
<protein>
    <recommendedName>
        <fullName evidence="3">alpha-L-fucosidase</fullName>
        <ecNumber evidence="3">3.2.1.51</ecNumber>
    </recommendedName>
</protein>
<dbReference type="Proteomes" id="UP000765802">
    <property type="component" value="Unassembled WGS sequence"/>
</dbReference>
<dbReference type="PANTHER" id="PTHR10030:SF37">
    <property type="entry name" value="ALPHA-L-FUCOSIDASE-RELATED"/>
    <property type="match status" value="1"/>
</dbReference>
<dbReference type="EC" id="3.2.1.51" evidence="3"/>
<evidence type="ECO:0000256" key="6">
    <source>
        <dbReference type="ARBA" id="ARBA00023295"/>
    </source>
</evidence>
<reference evidence="8 9" key="1">
    <citation type="submission" date="2016-07" db="EMBL/GenBank/DDBJ databases">
        <title>Genome analysis of Flavihumibacter stibioxidans YS-17.</title>
        <authorList>
            <person name="Shi K."/>
            <person name="Han Y."/>
            <person name="Wang G."/>
        </authorList>
    </citation>
    <scope>NUCLEOTIDE SEQUENCE [LARGE SCALE GENOMIC DNA]</scope>
    <source>
        <strain evidence="8 9">YS-17</strain>
    </source>
</reference>
<evidence type="ECO:0000256" key="4">
    <source>
        <dbReference type="ARBA" id="ARBA00022729"/>
    </source>
</evidence>
<accession>A0ABR7MBE0</accession>
<keyword evidence="6" id="KW-0326">Glycosidase</keyword>
<dbReference type="PIRSF" id="PIRSF001092">
    <property type="entry name" value="Alpha-L-fucosidase"/>
    <property type="match status" value="1"/>
</dbReference>
<keyword evidence="5" id="KW-0378">Hydrolase</keyword>
<gene>
    <name evidence="8" type="ORF">BC349_12860</name>
</gene>
<sequence length="443" mass="50711">MRKLTLTILVMIVSVSVMQGQGYLPSKENIASRQQFQDNKYGMFIHWGLSSMLGDGEWVMNNRNIKVEDYSRLLHAFNPADFDAAQWVRTAKNAGMKYIVFITRHHDGFSNWDTKYSDWKITNTPYGRDVLKMLAEECKKQDMKLGLYYSTLDWYREDYPHETGRTGKGTGRKGKGNYDSYLQFMKNQLTELLTDYGEIMSIWFDGHWDQTNPEGHGDRASRIDWRYDEIYGLIHKLQPQCMIGNNHHLDPIPGEDFQMFERDLPGENKSGLSYQKASDEVPLETCETINGAWGYNITDRRYKTVDQVIRLLVGAAGRNANLLLNVGPMPTGLIQSEFTDTLAAAGRWLEKYGETIYGTRGGPVQPQEWGVTTQKDKRIFVHLFRAPYGNMILFPGYKAKVKTAKVFGTATPVKFKQQAEGLIISTDKIVYEGPVQVIELELN</sequence>
<comment type="function">
    <text evidence="1">Alpha-L-fucosidase is responsible for hydrolyzing the alpha-1,6-linked fucose joined to the reducing-end N-acetylglucosamine of the carbohydrate moieties of glycoproteins.</text>
</comment>
<evidence type="ECO:0000256" key="1">
    <source>
        <dbReference type="ARBA" id="ARBA00004071"/>
    </source>
</evidence>
<dbReference type="Gene3D" id="3.20.20.80">
    <property type="entry name" value="Glycosidases"/>
    <property type="match status" value="1"/>
</dbReference>
<evidence type="ECO:0000256" key="5">
    <source>
        <dbReference type="ARBA" id="ARBA00022801"/>
    </source>
</evidence>
<dbReference type="SMART" id="SM00812">
    <property type="entry name" value="Alpha_L_fucos"/>
    <property type="match status" value="1"/>
</dbReference>
<comment type="similarity">
    <text evidence="2">Belongs to the glycosyl hydrolase 29 family.</text>
</comment>
<evidence type="ECO:0000313" key="8">
    <source>
        <dbReference type="EMBL" id="MBC6491946.1"/>
    </source>
</evidence>
<keyword evidence="9" id="KW-1185">Reference proteome</keyword>
<name>A0ABR7MBE0_9BACT</name>
<evidence type="ECO:0000256" key="3">
    <source>
        <dbReference type="ARBA" id="ARBA00012662"/>
    </source>
</evidence>
<dbReference type="InterPro" id="IPR000933">
    <property type="entry name" value="Glyco_hydro_29"/>
</dbReference>
<comment type="caution">
    <text evidence="8">The sequence shown here is derived from an EMBL/GenBank/DDBJ whole genome shotgun (WGS) entry which is preliminary data.</text>
</comment>
<dbReference type="InterPro" id="IPR016286">
    <property type="entry name" value="FUC_metazoa-typ"/>
</dbReference>